<name>A0A3M7QQV5_BRAPC</name>
<dbReference type="AlphaFoldDB" id="A0A3M7QQV5"/>
<evidence type="ECO:0000313" key="2">
    <source>
        <dbReference type="Proteomes" id="UP000276133"/>
    </source>
</evidence>
<proteinExistence type="predicted"/>
<reference evidence="1 2" key="1">
    <citation type="journal article" date="2018" name="Sci. Rep.">
        <title>Genomic signatures of local adaptation to the degree of environmental predictability in rotifers.</title>
        <authorList>
            <person name="Franch-Gras L."/>
            <person name="Hahn C."/>
            <person name="Garcia-Roger E.M."/>
            <person name="Carmona M.J."/>
            <person name="Serra M."/>
            <person name="Gomez A."/>
        </authorList>
    </citation>
    <scope>NUCLEOTIDE SEQUENCE [LARGE SCALE GENOMIC DNA]</scope>
    <source>
        <strain evidence="1">HYR1</strain>
    </source>
</reference>
<dbReference type="EMBL" id="REGN01005409">
    <property type="protein sequence ID" value="RNA13454.1"/>
    <property type="molecule type" value="Genomic_DNA"/>
</dbReference>
<dbReference type="Proteomes" id="UP000276133">
    <property type="component" value="Unassembled WGS sequence"/>
</dbReference>
<gene>
    <name evidence="1" type="ORF">BpHYR1_049530</name>
</gene>
<feature type="non-terminal residue" evidence="1">
    <location>
        <position position="1"/>
    </location>
</feature>
<keyword evidence="2" id="KW-1185">Reference proteome</keyword>
<protein>
    <submittedName>
        <fullName evidence="1">Uncharacterized protein</fullName>
    </submittedName>
</protein>
<sequence length="68" mass="7905">RVIPGQIKYNREINHVRKFAYLLTCFTKSEEKEIIKSCKCKSVILIKKKGSLIWTASISSGHEFTLKY</sequence>
<comment type="caution">
    <text evidence="1">The sequence shown here is derived from an EMBL/GenBank/DDBJ whole genome shotgun (WGS) entry which is preliminary data.</text>
</comment>
<organism evidence="1 2">
    <name type="scientific">Brachionus plicatilis</name>
    <name type="common">Marine rotifer</name>
    <name type="synonym">Brachionus muelleri</name>
    <dbReference type="NCBI Taxonomy" id="10195"/>
    <lineage>
        <taxon>Eukaryota</taxon>
        <taxon>Metazoa</taxon>
        <taxon>Spiralia</taxon>
        <taxon>Gnathifera</taxon>
        <taxon>Rotifera</taxon>
        <taxon>Eurotatoria</taxon>
        <taxon>Monogononta</taxon>
        <taxon>Pseudotrocha</taxon>
        <taxon>Ploima</taxon>
        <taxon>Brachionidae</taxon>
        <taxon>Brachionus</taxon>
    </lineage>
</organism>
<evidence type="ECO:0000313" key="1">
    <source>
        <dbReference type="EMBL" id="RNA13454.1"/>
    </source>
</evidence>
<accession>A0A3M7QQV5</accession>